<evidence type="ECO:0000313" key="5">
    <source>
        <dbReference type="Proteomes" id="UP000002743"/>
    </source>
</evidence>
<dbReference type="Proteomes" id="UP000002743">
    <property type="component" value="Chromosome"/>
</dbReference>
<dbReference type="STRING" id="582744.Msip34_1591"/>
<dbReference type="InterPro" id="IPR050300">
    <property type="entry name" value="GDXG_lipolytic_enzyme"/>
</dbReference>
<dbReference type="Gene3D" id="3.40.50.1820">
    <property type="entry name" value="alpha/beta hydrolase"/>
    <property type="match status" value="1"/>
</dbReference>
<feature type="domain" description="BD-FAE-like" evidence="3">
    <location>
        <begin position="48"/>
        <end position="233"/>
    </location>
</feature>
<evidence type="ECO:0000313" key="4">
    <source>
        <dbReference type="EMBL" id="ACT50836.1"/>
    </source>
</evidence>
<dbReference type="PANTHER" id="PTHR48081">
    <property type="entry name" value="AB HYDROLASE SUPERFAMILY PROTEIN C4A8.06C"/>
    <property type="match status" value="1"/>
</dbReference>
<dbReference type="EMBL" id="CP001674">
    <property type="protein sequence ID" value="ACT50836.1"/>
    <property type="molecule type" value="Genomic_DNA"/>
</dbReference>
<reference evidence="4 5" key="2">
    <citation type="journal article" date="2011" name="J. Bacteriol.">
        <title>Genomes of three methylotrophs from a single niche uncover genetic and metabolic divergence of Methylophilaceae.</title>
        <authorList>
            <person name="Lapidus A."/>
            <person name="Clum A."/>
            <person name="Labutti K."/>
            <person name="Kaluzhnaya M.G."/>
            <person name="Lim S."/>
            <person name="Beck D.A."/>
            <person name="Glavina Del Rio T."/>
            <person name="Nolan M."/>
            <person name="Mavromatis K."/>
            <person name="Huntemann M."/>
            <person name="Lucas S."/>
            <person name="Lidstrom M.E."/>
            <person name="Ivanova N."/>
            <person name="Chistoserdova L."/>
        </authorList>
    </citation>
    <scope>NUCLEOTIDE SEQUENCE [LARGE SCALE GENOMIC DNA]</scope>
    <source>
        <strain evidence="4 5">SIP3-4</strain>
    </source>
</reference>
<dbReference type="Pfam" id="PF20434">
    <property type="entry name" value="BD-FAE"/>
    <property type="match status" value="1"/>
</dbReference>
<protein>
    <submittedName>
        <fullName evidence="4">Alpha/beta hydrolase fold-3 domain protein</fullName>
    </submittedName>
</protein>
<proteinExistence type="predicted"/>
<dbReference type="eggNOG" id="COG0657">
    <property type="taxonomic scope" value="Bacteria"/>
</dbReference>
<dbReference type="GO" id="GO:0016787">
    <property type="term" value="F:hydrolase activity"/>
    <property type="evidence" value="ECO:0007669"/>
    <property type="project" value="UniProtKB-KW"/>
</dbReference>
<feature type="signal peptide" evidence="2">
    <location>
        <begin position="1"/>
        <end position="23"/>
    </location>
</feature>
<dbReference type="PANTHER" id="PTHR48081:SF9">
    <property type="entry name" value="CARBOXYLESTERASE"/>
    <property type="match status" value="1"/>
</dbReference>
<organism evidence="4 5">
    <name type="scientific">Methylovorus glucosotrophus (strain SIP3-4)</name>
    <dbReference type="NCBI Taxonomy" id="582744"/>
    <lineage>
        <taxon>Bacteria</taxon>
        <taxon>Pseudomonadati</taxon>
        <taxon>Pseudomonadota</taxon>
        <taxon>Betaproteobacteria</taxon>
        <taxon>Nitrosomonadales</taxon>
        <taxon>Methylophilaceae</taxon>
        <taxon>Methylovorus</taxon>
    </lineage>
</organism>
<reference evidence="5" key="1">
    <citation type="submission" date="2009-07" db="EMBL/GenBank/DDBJ databases">
        <title>Complete sequence of chromosome of Methylovorus sp. SIP3-4.</title>
        <authorList>
            <person name="Lucas S."/>
            <person name="Copeland A."/>
            <person name="Lapidus A."/>
            <person name="Glavina del Rio T."/>
            <person name="Tice H."/>
            <person name="Bruce D."/>
            <person name="Goodwin L."/>
            <person name="Pitluck S."/>
            <person name="Clum A."/>
            <person name="Larimer F."/>
            <person name="Land M."/>
            <person name="Hauser L."/>
            <person name="Kyrpides N."/>
            <person name="Mikhailova N."/>
            <person name="Kayluzhnaya M."/>
            <person name="Chistoserdova L."/>
        </authorList>
    </citation>
    <scope>NUCLEOTIDE SEQUENCE [LARGE SCALE GENOMIC DNA]</scope>
    <source>
        <strain evidence="5">SIP3-4</strain>
    </source>
</reference>
<evidence type="ECO:0000256" key="1">
    <source>
        <dbReference type="ARBA" id="ARBA00022801"/>
    </source>
</evidence>
<sequence precursor="true">MTKRTLFAFIALLCSACSPVRWMNAMIPSSGYRLQPDIVYQQSHGNALDVYVPAHGQSRAVVVFFYGGSWESGRRQDYRFVAEALTARGHSVVIPDYRKYPEVVFPAFVEDAAAAVAWVHRHIAEYGGDPGRIFVAGHSAGAHIAALLALDPTYLQAQAMSPMDLRGMIGLAGPYDFLPLQTARLKAVFPGEHLQYLAQPVNVLQPPNPPVLLLVGRKDETVLPRNSESLAQHIQKAGGRVELRYFENEGHIGMALRLARPFQGDGRVVQAIGEFIDRETAF</sequence>
<keyword evidence="2" id="KW-0732">Signal</keyword>
<feature type="chain" id="PRO_5002971136" evidence="2">
    <location>
        <begin position="24"/>
        <end position="282"/>
    </location>
</feature>
<keyword evidence="1 4" id="KW-0378">Hydrolase</keyword>
<dbReference type="OrthoDB" id="9771666at2"/>
<keyword evidence="5" id="KW-1185">Reference proteome</keyword>
<dbReference type="InterPro" id="IPR029058">
    <property type="entry name" value="AB_hydrolase_fold"/>
</dbReference>
<dbReference type="HOGENOM" id="CLU_012494_4_1_4"/>
<name>C6XE61_METGS</name>
<accession>C6XE61</accession>
<dbReference type="InterPro" id="IPR049492">
    <property type="entry name" value="BD-FAE-like_dom"/>
</dbReference>
<dbReference type="KEGG" id="mei:Msip34_1591"/>
<gene>
    <name evidence="4" type="ordered locus">Msip34_1591</name>
</gene>
<dbReference type="SUPFAM" id="SSF53474">
    <property type="entry name" value="alpha/beta-Hydrolases"/>
    <property type="match status" value="1"/>
</dbReference>
<evidence type="ECO:0000259" key="3">
    <source>
        <dbReference type="Pfam" id="PF20434"/>
    </source>
</evidence>
<dbReference type="AlphaFoldDB" id="C6XE61"/>
<evidence type="ECO:0000256" key="2">
    <source>
        <dbReference type="SAM" id="SignalP"/>
    </source>
</evidence>